<evidence type="ECO:0000256" key="2">
    <source>
        <dbReference type="ARBA" id="ARBA00022801"/>
    </source>
</evidence>
<dbReference type="Gene3D" id="3.40.50.1820">
    <property type="entry name" value="alpha/beta hydrolase"/>
    <property type="match status" value="1"/>
</dbReference>
<dbReference type="RefSeq" id="WP_200822580.1">
    <property type="nucleotide sequence ID" value="NZ_FCOG02000089.1"/>
</dbReference>
<comment type="similarity">
    <text evidence="1 3">Belongs to the type-B carboxylesterase/lipase family.</text>
</comment>
<accession>A0A7Z7I365</accession>
<dbReference type="Proteomes" id="UP000219522">
    <property type="component" value="Unassembled WGS sequence"/>
</dbReference>
<dbReference type="InterPro" id="IPR002018">
    <property type="entry name" value="CarbesteraseB"/>
</dbReference>
<dbReference type="PANTHER" id="PTHR11559">
    <property type="entry name" value="CARBOXYLESTERASE"/>
    <property type="match status" value="1"/>
</dbReference>
<feature type="compositionally biased region" description="Polar residues" evidence="4">
    <location>
        <begin position="28"/>
        <end position="47"/>
    </location>
</feature>
<evidence type="ECO:0000256" key="1">
    <source>
        <dbReference type="ARBA" id="ARBA00005964"/>
    </source>
</evidence>
<dbReference type="SUPFAM" id="SSF53474">
    <property type="entry name" value="alpha/beta-Hydrolases"/>
    <property type="match status" value="1"/>
</dbReference>
<evidence type="ECO:0000313" key="7">
    <source>
        <dbReference type="Proteomes" id="UP000219522"/>
    </source>
</evidence>
<dbReference type="Pfam" id="PF00135">
    <property type="entry name" value="COesterase"/>
    <property type="match status" value="1"/>
</dbReference>
<evidence type="ECO:0000256" key="4">
    <source>
        <dbReference type="SAM" id="MobiDB-lite"/>
    </source>
</evidence>
<evidence type="ECO:0000259" key="5">
    <source>
        <dbReference type="Pfam" id="PF00135"/>
    </source>
</evidence>
<feature type="region of interest" description="Disordered" evidence="4">
    <location>
        <begin position="26"/>
        <end position="47"/>
    </location>
</feature>
<gene>
    <name evidence="6" type="ORF">SAMN05446927_1415</name>
</gene>
<name>A0A7Z7I365_9BURK</name>
<proteinExistence type="inferred from homology"/>
<dbReference type="InterPro" id="IPR019826">
    <property type="entry name" value="Carboxylesterase_B_AS"/>
</dbReference>
<organism evidence="6 7">
    <name type="scientific">Caballeronia arationis</name>
    <dbReference type="NCBI Taxonomy" id="1777142"/>
    <lineage>
        <taxon>Bacteria</taxon>
        <taxon>Pseudomonadati</taxon>
        <taxon>Pseudomonadota</taxon>
        <taxon>Betaproteobacteria</taxon>
        <taxon>Burkholderiales</taxon>
        <taxon>Burkholderiaceae</taxon>
        <taxon>Caballeronia</taxon>
    </lineage>
</organism>
<feature type="domain" description="Carboxylesterase type B" evidence="5">
    <location>
        <begin position="41"/>
        <end position="514"/>
    </location>
</feature>
<dbReference type="InterPro" id="IPR029058">
    <property type="entry name" value="AB_hydrolase_fold"/>
</dbReference>
<reference evidence="6 7" key="1">
    <citation type="submission" date="2017-09" db="EMBL/GenBank/DDBJ databases">
        <authorList>
            <person name="Varghese N."/>
            <person name="Submissions S."/>
        </authorList>
    </citation>
    <scope>NUCLEOTIDE SEQUENCE [LARGE SCALE GENOMIC DNA]</scope>
    <source>
        <strain evidence="6 7">OK806</strain>
    </source>
</reference>
<keyword evidence="7" id="KW-1185">Reference proteome</keyword>
<dbReference type="GO" id="GO:0016787">
    <property type="term" value="F:hydrolase activity"/>
    <property type="evidence" value="ECO:0007669"/>
    <property type="project" value="UniProtKB-KW"/>
</dbReference>
<comment type="caution">
    <text evidence="6">The sequence shown here is derived from an EMBL/GenBank/DDBJ whole genome shotgun (WGS) entry which is preliminary data.</text>
</comment>
<dbReference type="InterPro" id="IPR050309">
    <property type="entry name" value="Type-B_Carboxylest/Lipase"/>
</dbReference>
<sequence>MNSSSNHRIRTAGALLIAAGMASGCGGNDSTPDTSSQPLDNHVSVASGSLSGNPADASGIVSFKGIPYAAAPVGNLRWKEPQPAASWSGTRDATSFGAKCWAAAAFGGPIATANVSEDCLFLNVWSGARTRGARLPVMVWIHGGGFQFGTGSDNALDGTSLAKKGVVVVTLNYRLGVFGHLSRPDLDAESGGHKSGMYGIQDQIAALRWVKANIASFGGDPANVTVFGESAGAHAIGLLMASPLATGLFQKAIGESGAFWESEHGGMKPYADAQAMGVALGNQFNATTIDKLREVPALQLETATNWTFATDPGLTNYSPVVDGYVLPENPYVRFMHGRQNDVPLLAGWNSDEGLAFFGRALPHQTVQAFTDAATQEFGAANLPLFLQAYPAGSPEEAARSAPALIGDQVIKYQTWGWVTQQQKTGHGPVYVYHFEQTSPYNAVATHATDVQYVFGNLPAKSGVSAGSQDLAVSDAMQTYWANFARAGDPNGPGLPQWPRYAGAGSQTMRIGAVIQAGAEEGTARFQFLDRFRIDGQIAVTQP</sequence>
<evidence type="ECO:0000313" key="6">
    <source>
        <dbReference type="EMBL" id="SOE57283.1"/>
    </source>
</evidence>
<evidence type="ECO:0000256" key="3">
    <source>
        <dbReference type="RuleBase" id="RU361235"/>
    </source>
</evidence>
<dbReference type="EC" id="3.1.1.-" evidence="3"/>
<dbReference type="EMBL" id="OCSU01000001">
    <property type="protein sequence ID" value="SOE57283.1"/>
    <property type="molecule type" value="Genomic_DNA"/>
</dbReference>
<protein>
    <recommendedName>
        <fullName evidence="3">Carboxylic ester hydrolase</fullName>
        <ecNumber evidence="3">3.1.1.-</ecNumber>
    </recommendedName>
</protein>
<dbReference type="AlphaFoldDB" id="A0A7Z7I365"/>
<keyword evidence="2 3" id="KW-0378">Hydrolase</keyword>
<dbReference type="PROSITE" id="PS00122">
    <property type="entry name" value="CARBOXYLESTERASE_B_1"/>
    <property type="match status" value="1"/>
</dbReference>